<dbReference type="AlphaFoldDB" id="A0A2N0QJ30"/>
<dbReference type="GO" id="GO:0016020">
    <property type="term" value="C:membrane"/>
    <property type="evidence" value="ECO:0007669"/>
    <property type="project" value="InterPro"/>
</dbReference>
<dbReference type="InterPro" id="IPR025940">
    <property type="entry name" value="SpoIISA_toxin"/>
</dbReference>
<dbReference type="EMBL" id="LLXH01008437">
    <property type="protein sequence ID" value="PKC51054.1"/>
    <property type="molecule type" value="Genomic_DNA"/>
</dbReference>
<feature type="transmembrane region" description="Helical" evidence="1">
    <location>
        <begin position="102"/>
        <end position="123"/>
    </location>
</feature>
<feature type="non-terminal residue" evidence="2">
    <location>
        <position position="141"/>
    </location>
</feature>
<dbReference type="VEuPathDB" id="FungiDB:RhiirA1_484657"/>
<dbReference type="Proteomes" id="UP000232688">
    <property type="component" value="Unassembled WGS sequence"/>
</dbReference>
<sequence length="141" mass="16810">MVEKKKEEMKVKIFNWYISFEWVFLSVVILLAITVSILLYGFNVPFMNILFGGFALLLLVVLAYYWMNSRGYYNNLGRIRRTFYTLYFIFMIVGFISENIDYNNWEILLQLSALVVFVDLAVFQNPNILKIWNTELKQDDE</sequence>
<reference evidence="2 3" key="1">
    <citation type="submission" date="2017-10" db="EMBL/GenBank/DDBJ databases">
        <title>Extensive intraspecific genome diversity in a model arbuscular mycorrhizal fungus.</title>
        <authorList>
            <person name="Chen E.C.H."/>
            <person name="Morin E."/>
            <person name="Baudet D."/>
            <person name="Noel J."/>
            <person name="Ndikumana S."/>
            <person name="Charron P."/>
            <person name="St-Onge C."/>
            <person name="Giorgi J."/>
            <person name="Grigoriev I.V."/>
            <person name="Roux C."/>
            <person name="Martin F.M."/>
            <person name="Corradi N."/>
        </authorList>
    </citation>
    <scope>NUCLEOTIDE SEQUENCE [LARGE SCALE GENOMIC DNA]</scope>
    <source>
        <strain evidence="2 3">A1</strain>
    </source>
</reference>
<dbReference type="Pfam" id="PF14171">
    <property type="entry name" value="SpoIISA_toxin"/>
    <property type="match status" value="1"/>
</dbReference>
<keyword evidence="1" id="KW-0812">Transmembrane</keyword>
<proteinExistence type="predicted"/>
<evidence type="ECO:0000313" key="3">
    <source>
        <dbReference type="Proteomes" id="UP000232688"/>
    </source>
</evidence>
<accession>A0A2N0QJ30</accession>
<feature type="transmembrane region" description="Helical" evidence="1">
    <location>
        <begin position="20"/>
        <end position="40"/>
    </location>
</feature>
<keyword evidence="1" id="KW-1133">Transmembrane helix</keyword>
<evidence type="ECO:0000256" key="1">
    <source>
        <dbReference type="SAM" id="Phobius"/>
    </source>
</evidence>
<reference evidence="2 3" key="2">
    <citation type="submission" date="2017-10" db="EMBL/GenBank/DDBJ databases">
        <title>Genome analyses suggest a sexual origin of heterokaryosis in a supposedly ancient asexual fungus.</title>
        <authorList>
            <person name="Corradi N."/>
            <person name="Sedzielewska K."/>
            <person name="Noel J."/>
            <person name="Charron P."/>
            <person name="Farinelli L."/>
            <person name="Marton T."/>
            <person name="Kruger M."/>
            <person name="Pelin A."/>
            <person name="Brachmann A."/>
            <person name="Corradi N."/>
        </authorList>
    </citation>
    <scope>NUCLEOTIDE SEQUENCE [LARGE SCALE GENOMIC DNA]</scope>
    <source>
        <strain evidence="2 3">A1</strain>
    </source>
</reference>
<evidence type="ECO:0000313" key="2">
    <source>
        <dbReference type="EMBL" id="PKC51054.1"/>
    </source>
</evidence>
<feature type="transmembrane region" description="Helical" evidence="1">
    <location>
        <begin position="79"/>
        <end position="96"/>
    </location>
</feature>
<keyword evidence="1" id="KW-0472">Membrane</keyword>
<name>A0A2N0QJ30_9GLOM</name>
<organism evidence="2 3">
    <name type="scientific">Rhizophagus irregularis</name>
    <dbReference type="NCBI Taxonomy" id="588596"/>
    <lineage>
        <taxon>Eukaryota</taxon>
        <taxon>Fungi</taxon>
        <taxon>Fungi incertae sedis</taxon>
        <taxon>Mucoromycota</taxon>
        <taxon>Glomeromycotina</taxon>
        <taxon>Glomeromycetes</taxon>
        <taxon>Glomerales</taxon>
        <taxon>Glomeraceae</taxon>
        <taxon>Rhizophagus</taxon>
    </lineage>
</organism>
<protein>
    <submittedName>
        <fullName evidence="2">Uncharacterized protein</fullName>
    </submittedName>
</protein>
<feature type="transmembrane region" description="Helical" evidence="1">
    <location>
        <begin position="46"/>
        <end position="67"/>
    </location>
</feature>
<comment type="caution">
    <text evidence="2">The sequence shown here is derived from an EMBL/GenBank/DDBJ whole genome shotgun (WGS) entry which is preliminary data.</text>
</comment>
<gene>
    <name evidence="2" type="ORF">RhiirA1_484657</name>
</gene>